<evidence type="ECO:0000313" key="4">
    <source>
        <dbReference type="Proteomes" id="UP000242287"/>
    </source>
</evidence>
<organism evidence="3 4">
    <name type="scientific">Amanita thiersii Skay4041</name>
    <dbReference type="NCBI Taxonomy" id="703135"/>
    <lineage>
        <taxon>Eukaryota</taxon>
        <taxon>Fungi</taxon>
        <taxon>Dikarya</taxon>
        <taxon>Basidiomycota</taxon>
        <taxon>Agaricomycotina</taxon>
        <taxon>Agaricomycetes</taxon>
        <taxon>Agaricomycetidae</taxon>
        <taxon>Agaricales</taxon>
        <taxon>Pluteineae</taxon>
        <taxon>Amanitaceae</taxon>
        <taxon>Amanita</taxon>
    </lineage>
</organism>
<feature type="domain" description="OTU" evidence="2">
    <location>
        <begin position="83"/>
        <end position="235"/>
    </location>
</feature>
<proteinExistence type="predicted"/>
<dbReference type="CDD" id="cd22748">
    <property type="entry name" value="OTU_OTUD6-like"/>
    <property type="match status" value="1"/>
</dbReference>
<dbReference type="PANTHER" id="PTHR12419">
    <property type="entry name" value="OTU DOMAIN CONTAINING PROTEIN"/>
    <property type="match status" value="1"/>
</dbReference>
<dbReference type="AlphaFoldDB" id="A0A2A9NXZ0"/>
<keyword evidence="4" id="KW-1185">Reference proteome</keyword>
<protein>
    <recommendedName>
        <fullName evidence="2">OTU domain-containing protein</fullName>
    </recommendedName>
</protein>
<dbReference type="OrthoDB" id="415023at2759"/>
<dbReference type="InterPro" id="IPR038765">
    <property type="entry name" value="Papain-like_cys_pep_sf"/>
</dbReference>
<dbReference type="GO" id="GO:0004843">
    <property type="term" value="F:cysteine-type deubiquitinase activity"/>
    <property type="evidence" value="ECO:0007669"/>
    <property type="project" value="TreeGrafter"/>
</dbReference>
<feature type="region of interest" description="Disordered" evidence="1">
    <location>
        <begin position="1"/>
        <end position="34"/>
    </location>
</feature>
<dbReference type="Gene3D" id="3.90.70.80">
    <property type="match status" value="1"/>
</dbReference>
<dbReference type="PROSITE" id="PS50802">
    <property type="entry name" value="OTU"/>
    <property type="match status" value="1"/>
</dbReference>
<dbReference type="EMBL" id="KZ301970">
    <property type="protein sequence ID" value="PFH54394.1"/>
    <property type="molecule type" value="Genomic_DNA"/>
</dbReference>
<dbReference type="Proteomes" id="UP000242287">
    <property type="component" value="Unassembled WGS sequence"/>
</dbReference>
<reference evidence="3 4" key="1">
    <citation type="submission" date="2014-02" db="EMBL/GenBank/DDBJ databases">
        <title>Transposable element dynamics among asymbiotic and ectomycorrhizal Amanita fungi.</title>
        <authorList>
            <consortium name="DOE Joint Genome Institute"/>
            <person name="Hess J."/>
            <person name="Skrede I."/>
            <person name="Wolfe B."/>
            <person name="LaButti K."/>
            <person name="Ohm R.A."/>
            <person name="Grigoriev I.V."/>
            <person name="Pringle A."/>
        </authorList>
    </citation>
    <scope>NUCLEOTIDE SEQUENCE [LARGE SCALE GENOMIC DNA]</scope>
    <source>
        <strain evidence="3 4">SKay4041</strain>
    </source>
</reference>
<evidence type="ECO:0000256" key="1">
    <source>
        <dbReference type="SAM" id="MobiDB-lite"/>
    </source>
</evidence>
<evidence type="ECO:0000313" key="3">
    <source>
        <dbReference type="EMBL" id="PFH54394.1"/>
    </source>
</evidence>
<dbReference type="SUPFAM" id="SSF54001">
    <property type="entry name" value="Cysteine proteinases"/>
    <property type="match status" value="1"/>
</dbReference>
<dbReference type="InterPro" id="IPR050704">
    <property type="entry name" value="Peptidase_C85-like"/>
</dbReference>
<evidence type="ECO:0000259" key="2">
    <source>
        <dbReference type="PROSITE" id="PS50802"/>
    </source>
</evidence>
<feature type="compositionally biased region" description="Polar residues" evidence="1">
    <location>
        <begin position="15"/>
        <end position="25"/>
    </location>
</feature>
<gene>
    <name evidence="3" type="ORF">AMATHDRAFT_53366</name>
</gene>
<dbReference type="Pfam" id="PF02338">
    <property type="entry name" value="OTU"/>
    <property type="match status" value="1"/>
</dbReference>
<dbReference type="InterPro" id="IPR003323">
    <property type="entry name" value="OTU_dom"/>
</dbReference>
<accession>A0A2A9NXZ0</accession>
<sequence length="241" mass="27039">MDDLIAQLDSREQEQQPATTQSSQLDHAPKQTAKSRFIARQARKAVALAQAQAPDDPIARERLQNEIKQEEETITSICKDLGFQIFEIPPDGHCLFSAVADQLSLHGVIPSCEANYTTLRRIAVDYMQSHPNDFIPFLPTQDVGNVTSSSDTGLMTPDQFKQYCTSMRDTAEWGGEPEIMALSNAYHIPIHVVQGGKPPIIVHQPPDNDDKKTLYISYHRRQFGLGEHYNSLRPHTTSTQQ</sequence>
<dbReference type="GO" id="GO:0016579">
    <property type="term" value="P:protein deubiquitination"/>
    <property type="evidence" value="ECO:0007669"/>
    <property type="project" value="TreeGrafter"/>
</dbReference>
<name>A0A2A9NXZ0_9AGAR</name>
<dbReference type="STRING" id="703135.A0A2A9NXZ0"/>
<dbReference type="PANTHER" id="PTHR12419:SF10">
    <property type="entry name" value="DEUBIQUITINASE OTUD6B"/>
    <property type="match status" value="1"/>
</dbReference>